<organism evidence="1 2">
    <name type="scientific">Candidatus Amesbacteria bacterium RIFCSPHIGHO2_12_FULL_48_14</name>
    <dbReference type="NCBI Taxonomy" id="1797257"/>
    <lineage>
        <taxon>Bacteria</taxon>
        <taxon>Candidatus Amesiibacteriota</taxon>
    </lineage>
</organism>
<dbReference type="Proteomes" id="UP000178993">
    <property type="component" value="Unassembled WGS sequence"/>
</dbReference>
<comment type="caution">
    <text evidence="1">The sequence shown here is derived from an EMBL/GenBank/DDBJ whole genome shotgun (WGS) entry which is preliminary data.</text>
</comment>
<reference evidence="1 2" key="1">
    <citation type="journal article" date="2016" name="Nat. Commun.">
        <title>Thousands of microbial genomes shed light on interconnected biogeochemical processes in an aquifer system.</title>
        <authorList>
            <person name="Anantharaman K."/>
            <person name="Brown C.T."/>
            <person name="Hug L.A."/>
            <person name="Sharon I."/>
            <person name="Castelle C.J."/>
            <person name="Probst A.J."/>
            <person name="Thomas B.C."/>
            <person name="Singh A."/>
            <person name="Wilkins M.J."/>
            <person name="Karaoz U."/>
            <person name="Brodie E.L."/>
            <person name="Williams K.H."/>
            <person name="Hubbard S.S."/>
            <person name="Banfield J.F."/>
        </authorList>
    </citation>
    <scope>NUCLEOTIDE SEQUENCE [LARGE SCALE GENOMIC DNA]</scope>
</reference>
<proteinExistence type="predicted"/>
<evidence type="ECO:0000313" key="1">
    <source>
        <dbReference type="EMBL" id="OGD02152.1"/>
    </source>
</evidence>
<dbReference type="EMBL" id="MEXL01000032">
    <property type="protein sequence ID" value="OGD02152.1"/>
    <property type="molecule type" value="Genomic_DNA"/>
</dbReference>
<dbReference type="AlphaFoldDB" id="A0A1F4Z713"/>
<evidence type="ECO:0000313" key="2">
    <source>
        <dbReference type="Proteomes" id="UP000178993"/>
    </source>
</evidence>
<protein>
    <submittedName>
        <fullName evidence="1">Uncharacterized protein</fullName>
    </submittedName>
</protein>
<accession>A0A1F4Z713</accession>
<sequence length="72" mass="8141">MTIHPESFGRFGHFIPLSGLNESERRQLGAYWTLSHHLTIQTGPPTTEQAHQLEEFRSAATDILNTAKNQSH</sequence>
<gene>
    <name evidence="1" type="ORF">A3E17_03515</name>
</gene>
<name>A0A1F4Z713_9BACT</name>